<dbReference type="InterPro" id="IPR013534">
    <property type="entry name" value="Starch_synth_cat_dom"/>
</dbReference>
<dbReference type="RefSeq" id="WP_317974130.1">
    <property type="nucleotide sequence ID" value="NZ_BTFW01000001.1"/>
</dbReference>
<dbReference type="InterPro" id="IPR011835">
    <property type="entry name" value="GS/SS"/>
</dbReference>
<protein>
    <recommendedName>
        <fullName evidence="8">Glycogen synthase</fullName>
        <ecNumber evidence="8">2.4.1.21</ecNumber>
    </recommendedName>
    <alternativeName>
        <fullName evidence="8">Starch [bacterial glycogen] synthase</fullName>
    </alternativeName>
</protein>
<dbReference type="NCBIfam" id="TIGR02095">
    <property type="entry name" value="glgA"/>
    <property type="match status" value="1"/>
</dbReference>
<comment type="caution">
    <text evidence="12">The sequence shown here is derived from an EMBL/GenBank/DDBJ whole genome shotgun (WGS) entry which is preliminary data.</text>
</comment>
<feature type="compositionally biased region" description="Low complexity" evidence="9">
    <location>
        <begin position="70"/>
        <end position="80"/>
    </location>
</feature>
<keyword evidence="7 8" id="KW-0320">Glycogen biosynthesis</keyword>
<evidence type="ECO:0000256" key="2">
    <source>
        <dbReference type="ARBA" id="ARBA00002764"/>
    </source>
</evidence>
<evidence type="ECO:0000256" key="1">
    <source>
        <dbReference type="ARBA" id="ARBA00001478"/>
    </source>
</evidence>
<evidence type="ECO:0000313" key="12">
    <source>
        <dbReference type="EMBL" id="GMM60327.1"/>
    </source>
</evidence>
<feature type="domain" description="Starch synthase catalytic" evidence="11">
    <location>
        <begin position="4"/>
        <end position="267"/>
    </location>
</feature>
<dbReference type="Pfam" id="PF00534">
    <property type="entry name" value="Glycos_transf_1"/>
    <property type="match status" value="1"/>
</dbReference>
<keyword evidence="5 8" id="KW-0328">Glycosyltransferase</keyword>
<dbReference type="PANTHER" id="PTHR45825">
    <property type="entry name" value="GRANULE-BOUND STARCH SYNTHASE 1, CHLOROPLASTIC/AMYLOPLASTIC"/>
    <property type="match status" value="1"/>
</dbReference>
<sequence>MTLRVLSIASEAVPLIKTGGLADVAGALPAALAPHGVEMTTLLPGYPKVLRALAAPAPSPPAPPLPAPPKAAGKAKAKAAPTPPEPVALHHWDSLLGEPARLLEGTIDGHRLLVLDCPALFVRDGGPYGDAAGRDWDDNWRRFAAFGRAGADLAGGVVPGLAFDLVHAHDWQAAMAPAYIRFAPAGPRIPSVMTIHNMAFQGRYGPEIFPSLGLPTQAWAIDGVEYHGGVGFLKAGMESADAITTVSPTYAREIRQPAFGMGLEGLVIARQARVSGIVNGIDTALWNPETDPALVQSFSARSLARRRANKRALEAEFGLDQDEGPLFVCITRLTWQKGIDVLLEVIDHLVGLGGRLALLGAGDAALERALHEAAARHPGRVGLHIGYDEALSHRMQGGGDAILVPSRFEPCGLTQLYGLAYGCVPVVAHTGGLADTVVDANLAAIHAGAATGIVFHGVDYPSFSDAITRTINLYAQHDVWAQIQRAGMKTDFSWRRSGQAYAALYRHIAGTE</sequence>
<feature type="domain" description="Glycosyl transferase family 1" evidence="10">
    <location>
        <begin position="321"/>
        <end position="480"/>
    </location>
</feature>
<feature type="compositionally biased region" description="Pro residues" evidence="9">
    <location>
        <begin position="57"/>
        <end position="69"/>
    </location>
</feature>
<evidence type="ECO:0000259" key="10">
    <source>
        <dbReference type="Pfam" id="PF00534"/>
    </source>
</evidence>
<evidence type="ECO:0000259" key="11">
    <source>
        <dbReference type="Pfam" id="PF08323"/>
    </source>
</evidence>
<evidence type="ECO:0000256" key="8">
    <source>
        <dbReference type="HAMAP-Rule" id="MF_00484"/>
    </source>
</evidence>
<dbReference type="NCBIfam" id="NF001899">
    <property type="entry name" value="PRK00654.1-2"/>
    <property type="match status" value="1"/>
</dbReference>
<comment type="catalytic activity">
    <reaction evidence="1 8">
        <text>[(1-&gt;4)-alpha-D-glucosyl](n) + ADP-alpha-D-glucose = [(1-&gt;4)-alpha-D-glucosyl](n+1) + ADP + H(+)</text>
        <dbReference type="Rhea" id="RHEA:18189"/>
        <dbReference type="Rhea" id="RHEA-COMP:9584"/>
        <dbReference type="Rhea" id="RHEA-COMP:9587"/>
        <dbReference type="ChEBI" id="CHEBI:15378"/>
        <dbReference type="ChEBI" id="CHEBI:15444"/>
        <dbReference type="ChEBI" id="CHEBI:57498"/>
        <dbReference type="ChEBI" id="CHEBI:456216"/>
        <dbReference type="EC" id="2.4.1.21"/>
    </reaction>
</comment>
<dbReference type="InterPro" id="IPR001296">
    <property type="entry name" value="Glyco_trans_1"/>
</dbReference>
<evidence type="ECO:0000313" key="13">
    <source>
        <dbReference type="Proteomes" id="UP001187221"/>
    </source>
</evidence>
<dbReference type="HAMAP" id="MF_00484">
    <property type="entry name" value="Glycogen_synth"/>
    <property type="match status" value="1"/>
</dbReference>
<dbReference type="CDD" id="cd03791">
    <property type="entry name" value="GT5_Glycogen_synthase_DULL1-like"/>
    <property type="match status" value="1"/>
</dbReference>
<dbReference type="Gene3D" id="3.40.50.2000">
    <property type="entry name" value="Glycogen Phosphorylase B"/>
    <property type="match status" value="2"/>
</dbReference>
<comment type="pathway">
    <text evidence="3 8">Glycan biosynthesis; glycogen biosynthesis.</text>
</comment>
<evidence type="ECO:0000256" key="7">
    <source>
        <dbReference type="ARBA" id="ARBA00023056"/>
    </source>
</evidence>
<dbReference type="EC" id="2.4.1.21" evidence="8"/>
<gene>
    <name evidence="8 12" type="primary">glgA</name>
    <name evidence="12" type="ORF">NUTIK01_11040</name>
</gene>
<feature type="region of interest" description="Disordered" evidence="9">
    <location>
        <begin position="57"/>
        <end position="84"/>
    </location>
</feature>
<evidence type="ECO:0000256" key="9">
    <source>
        <dbReference type="SAM" id="MobiDB-lite"/>
    </source>
</evidence>
<evidence type="ECO:0000256" key="3">
    <source>
        <dbReference type="ARBA" id="ARBA00004964"/>
    </source>
</evidence>
<dbReference type="Proteomes" id="UP001187221">
    <property type="component" value="Unassembled WGS sequence"/>
</dbReference>
<dbReference type="SUPFAM" id="SSF53756">
    <property type="entry name" value="UDP-Glycosyltransferase/glycogen phosphorylase"/>
    <property type="match status" value="1"/>
</dbReference>
<keyword evidence="6 8" id="KW-0808">Transferase</keyword>
<feature type="binding site" evidence="8">
    <location>
        <position position="17"/>
    </location>
    <ligand>
        <name>ADP-alpha-D-glucose</name>
        <dbReference type="ChEBI" id="CHEBI:57498"/>
    </ligand>
</feature>
<accession>A0ABQ6P7H1</accession>
<reference evidence="12 13" key="1">
    <citation type="submission" date="2023-06" db="EMBL/GenBank/DDBJ databases">
        <title>Draft genome sequence of Novosphingobium sp. strain IK01.</title>
        <authorList>
            <person name="Hatamoto M."/>
            <person name="Ikarashi T."/>
            <person name="Yamaguchi T."/>
        </authorList>
    </citation>
    <scope>NUCLEOTIDE SEQUENCE [LARGE SCALE GENOMIC DNA]</scope>
    <source>
        <strain evidence="12 13">IK01</strain>
    </source>
</reference>
<evidence type="ECO:0000256" key="6">
    <source>
        <dbReference type="ARBA" id="ARBA00022679"/>
    </source>
</evidence>
<organism evidence="12 13">
    <name type="scientific">Novosphingobium pituita</name>
    <dbReference type="NCBI Taxonomy" id="3056842"/>
    <lineage>
        <taxon>Bacteria</taxon>
        <taxon>Pseudomonadati</taxon>
        <taxon>Pseudomonadota</taxon>
        <taxon>Alphaproteobacteria</taxon>
        <taxon>Sphingomonadales</taxon>
        <taxon>Sphingomonadaceae</taxon>
        <taxon>Novosphingobium</taxon>
    </lineage>
</organism>
<evidence type="ECO:0000256" key="5">
    <source>
        <dbReference type="ARBA" id="ARBA00022676"/>
    </source>
</evidence>
<dbReference type="EMBL" id="BTFW01000001">
    <property type="protein sequence ID" value="GMM60327.1"/>
    <property type="molecule type" value="Genomic_DNA"/>
</dbReference>
<name>A0ABQ6P7H1_9SPHN</name>
<keyword evidence="13" id="KW-1185">Reference proteome</keyword>
<evidence type="ECO:0000256" key="4">
    <source>
        <dbReference type="ARBA" id="ARBA00010281"/>
    </source>
</evidence>
<comment type="similarity">
    <text evidence="4 8">Belongs to the glycosyltransferase 1 family. Bacterial/plant glycogen synthase subfamily.</text>
</comment>
<dbReference type="Pfam" id="PF08323">
    <property type="entry name" value="Glyco_transf_5"/>
    <property type="match status" value="1"/>
</dbReference>
<comment type="function">
    <text evidence="2 8">Synthesizes alpha-1,4-glucan chains using ADP-glucose.</text>
</comment>
<proteinExistence type="inferred from homology"/>
<dbReference type="PANTHER" id="PTHR45825:SF11">
    <property type="entry name" value="ALPHA AMYLASE DOMAIN-CONTAINING PROTEIN"/>
    <property type="match status" value="1"/>
</dbReference>